<gene>
    <name evidence="2" type="ORF">UF10_00135</name>
</gene>
<comment type="caution">
    <text evidence="2">The sequence shown here is derived from an EMBL/GenBank/DDBJ whole genome shotgun (WGS) entry which is preliminary data.</text>
</comment>
<keyword evidence="1" id="KW-1133">Transmembrane helix</keyword>
<dbReference type="RefSeq" id="WP_106775847.1">
    <property type="nucleotide sequence ID" value="NZ_JYGE01000001.1"/>
</dbReference>
<feature type="transmembrane region" description="Helical" evidence="1">
    <location>
        <begin position="107"/>
        <end position="127"/>
    </location>
</feature>
<keyword evidence="1" id="KW-0472">Membrane</keyword>
<feature type="transmembrane region" description="Helical" evidence="1">
    <location>
        <begin position="64"/>
        <end position="87"/>
    </location>
</feature>
<dbReference type="EMBL" id="JYGE01000001">
    <property type="protein sequence ID" value="PSJ32210.1"/>
    <property type="molecule type" value="Genomic_DNA"/>
</dbReference>
<proteinExistence type="predicted"/>
<organism evidence="2 3">
    <name type="scientific">Peptostreptococcus russellii</name>
    <dbReference type="NCBI Taxonomy" id="215200"/>
    <lineage>
        <taxon>Bacteria</taxon>
        <taxon>Bacillati</taxon>
        <taxon>Bacillota</taxon>
        <taxon>Clostridia</taxon>
        <taxon>Peptostreptococcales</taxon>
        <taxon>Peptostreptococcaceae</taxon>
        <taxon>Peptostreptococcus</taxon>
    </lineage>
</organism>
<dbReference type="AlphaFoldDB" id="A0A2P7Q2N2"/>
<dbReference type="Proteomes" id="UP000241434">
    <property type="component" value="Unassembled WGS sequence"/>
</dbReference>
<feature type="transmembrane region" description="Helical" evidence="1">
    <location>
        <begin position="12"/>
        <end position="43"/>
    </location>
</feature>
<evidence type="ECO:0000256" key="1">
    <source>
        <dbReference type="SAM" id="Phobius"/>
    </source>
</evidence>
<name>A0A2P7Q2N2_9FIRM</name>
<protein>
    <submittedName>
        <fullName evidence="2">Uncharacterized protein</fullName>
    </submittedName>
</protein>
<accession>A0A2P7Q2N2</accession>
<reference evidence="2" key="1">
    <citation type="thesis" date="2015" institute="Rutgers" country="The State University of New Jersey, 14 College Farm Rd., New Brunswick, NJ, USA">
        <title>Ammonia toxicity in bacteria and its implications for treatment of and resource recovery from highly nitrogenous organic wastes.</title>
        <authorList>
            <person name="Luther A.K."/>
        </authorList>
    </citation>
    <scope>NUCLEOTIDE SEQUENCE</scope>
    <source>
        <strain evidence="2">RT-10B</strain>
    </source>
</reference>
<evidence type="ECO:0000313" key="3">
    <source>
        <dbReference type="Proteomes" id="UP000241434"/>
    </source>
</evidence>
<feature type="transmembrane region" description="Helical" evidence="1">
    <location>
        <begin position="148"/>
        <end position="170"/>
    </location>
</feature>
<dbReference type="OrthoDB" id="2085510at2"/>
<keyword evidence="1" id="KW-0812">Transmembrane</keyword>
<keyword evidence="3" id="KW-1185">Reference proteome</keyword>
<sequence length="171" mass="19880">MNSSSKKKLYNIFFPIWILWLIPTTWLIVIPLNFILDFLVLFISMKLIKIENPFVNSKKSIFRVFISGFLADFVSSALLICLTILFSEVNSSSLVLENLFRNPFLSVKSFLIMMVFVVLAAILIYIFNYYVSFRKLNIESLEKKKLALSLAIFTAPYFFLLPTEMLYNILS</sequence>
<evidence type="ECO:0000313" key="2">
    <source>
        <dbReference type="EMBL" id="PSJ32210.1"/>
    </source>
</evidence>